<dbReference type="AlphaFoldDB" id="A0AB40BYK3"/>
<keyword evidence="1" id="KW-1185">Reference proteome</keyword>
<proteinExistence type="predicted"/>
<evidence type="ECO:0000313" key="2">
    <source>
        <dbReference type="RefSeq" id="XP_039131787.1"/>
    </source>
</evidence>
<protein>
    <submittedName>
        <fullName evidence="2">Heat stress transcription factor A-5-like</fullName>
    </submittedName>
</protein>
<evidence type="ECO:0000313" key="1">
    <source>
        <dbReference type="Proteomes" id="UP001515500"/>
    </source>
</evidence>
<reference evidence="2" key="1">
    <citation type="submission" date="2025-08" db="UniProtKB">
        <authorList>
            <consortium name="RefSeq"/>
        </authorList>
    </citation>
    <scope>IDENTIFICATION</scope>
</reference>
<organism evidence="1 2">
    <name type="scientific">Dioscorea cayennensis subsp. rotundata</name>
    <name type="common">White Guinea yam</name>
    <name type="synonym">Dioscorea rotundata</name>
    <dbReference type="NCBI Taxonomy" id="55577"/>
    <lineage>
        <taxon>Eukaryota</taxon>
        <taxon>Viridiplantae</taxon>
        <taxon>Streptophyta</taxon>
        <taxon>Embryophyta</taxon>
        <taxon>Tracheophyta</taxon>
        <taxon>Spermatophyta</taxon>
        <taxon>Magnoliopsida</taxon>
        <taxon>Liliopsida</taxon>
        <taxon>Dioscoreales</taxon>
        <taxon>Dioscoreaceae</taxon>
        <taxon>Dioscorea</taxon>
    </lineage>
</organism>
<dbReference type="Proteomes" id="UP001515500">
    <property type="component" value="Chromosome 9"/>
</dbReference>
<accession>A0AB40BYK3</accession>
<dbReference type="RefSeq" id="XP_039131787.1">
    <property type="nucleotide sequence ID" value="XM_039275853.1"/>
</dbReference>
<name>A0AB40BYK3_DIOCR</name>
<sequence>MKSQLDGLDQRLHDMEQRQEKMISFIQRAIQNPKFMETFVKIAVAGSMDFSVIHKKRRLPNGNSYYNDHSTATKNEDVGHAFLLLIKNLLFDHMPWMKGKLLDGLYKNGCNINVLSCSYNASVSSSSISMSGAEGCVTADSLNEDDLSCSSGKDALRSSSSS</sequence>
<dbReference type="GeneID" id="120268447"/>
<gene>
    <name evidence="2" type="primary">LOC120268447</name>
</gene>